<dbReference type="STRING" id="568872.GA0070624_0278"/>
<dbReference type="OrthoDB" id="4337111at2"/>
<proteinExistence type="predicted"/>
<sequence>MMAVLLALAFLLEPAMLVAAGWWGFSLDAGLAVRLAAGLGAPLLITVVWGIFCSPKASVPLAAPAKTAIQAACFVTGGLLLALAGRPVPGILLVVLWAANTTLLRLAGDPA</sequence>
<dbReference type="Pfam" id="PF10823">
    <property type="entry name" value="DUF2568"/>
    <property type="match status" value="1"/>
</dbReference>
<dbReference type="RefSeq" id="WP_091335896.1">
    <property type="nucleotide sequence ID" value="NZ_FMHV01000002.1"/>
</dbReference>
<reference evidence="3" key="1">
    <citation type="submission" date="2016-06" db="EMBL/GenBank/DDBJ databases">
        <authorList>
            <person name="Varghese N."/>
            <person name="Submissions Spin"/>
        </authorList>
    </citation>
    <scope>NUCLEOTIDE SEQUENCE [LARGE SCALE GENOMIC DNA]</scope>
    <source>
        <strain evidence="3">DSM 45431</strain>
    </source>
</reference>
<organism evidence="2 3">
    <name type="scientific">Micromonospora rhizosphaerae</name>
    <dbReference type="NCBI Taxonomy" id="568872"/>
    <lineage>
        <taxon>Bacteria</taxon>
        <taxon>Bacillati</taxon>
        <taxon>Actinomycetota</taxon>
        <taxon>Actinomycetes</taxon>
        <taxon>Micromonosporales</taxon>
        <taxon>Micromonosporaceae</taxon>
        <taxon>Micromonospora</taxon>
    </lineage>
</organism>
<evidence type="ECO:0000256" key="1">
    <source>
        <dbReference type="SAM" id="Phobius"/>
    </source>
</evidence>
<feature type="transmembrane region" description="Helical" evidence="1">
    <location>
        <begin position="35"/>
        <end position="55"/>
    </location>
</feature>
<keyword evidence="1" id="KW-0812">Transmembrane</keyword>
<evidence type="ECO:0000313" key="2">
    <source>
        <dbReference type="EMBL" id="SCL13951.1"/>
    </source>
</evidence>
<accession>A0A1C6RA26</accession>
<keyword evidence="1" id="KW-1133">Transmembrane helix</keyword>
<gene>
    <name evidence="2" type="ORF">GA0070624_0278</name>
</gene>
<evidence type="ECO:0000313" key="3">
    <source>
        <dbReference type="Proteomes" id="UP000199413"/>
    </source>
</evidence>
<dbReference type="Proteomes" id="UP000199413">
    <property type="component" value="Unassembled WGS sequence"/>
</dbReference>
<evidence type="ECO:0008006" key="4">
    <source>
        <dbReference type="Google" id="ProtNLM"/>
    </source>
</evidence>
<protein>
    <recommendedName>
        <fullName evidence="4">DUF2568 domain-containing protein</fullName>
    </recommendedName>
</protein>
<dbReference type="InterPro" id="IPR021214">
    <property type="entry name" value="DUF2568"/>
</dbReference>
<dbReference type="EMBL" id="FMHV01000002">
    <property type="protein sequence ID" value="SCL13951.1"/>
    <property type="molecule type" value="Genomic_DNA"/>
</dbReference>
<keyword evidence="3" id="KW-1185">Reference proteome</keyword>
<dbReference type="AlphaFoldDB" id="A0A1C6RA26"/>
<keyword evidence="1" id="KW-0472">Membrane</keyword>
<name>A0A1C6RA26_9ACTN</name>